<dbReference type="GO" id="GO:0005737">
    <property type="term" value="C:cytoplasm"/>
    <property type="evidence" value="ECO:0007669"/>
    <property type="project" value="TreeGrafter"/>
</dbReference>
<dbReference type="Pfam" id="PF16172">
    <property type="entry name" value="DOCK_N"/>
    <property type="match status" value="1"/>
</dbReference>
<dbReference type="PANTHER" id="PTHR45653">
    <property type="entry name" value="DEDICATOR OF CYTOKINESIS"/>
    <property type="match status" value="1"/>
</dbReference>
<sequence>MTSWTPLPKMVLGRVIKPFSIDHLQTNDPQIKNNFKNVFPGDILCLFETENTTKKWVRGYLGIPSMPSDFSSATVAMEKLPEARIYVTILPWSHVQVLKEVELINDGVEESYNGLITDDLGYPADDSSSVLTGSLVSRKKRPAVPVSTLIMAAQTLSGEIKISMMTASIQIYAMYTRGDIEGATTMLEVFQTLDEIRMNLEYDLLTRNESKLIKKKAVQYLAMIPKTVTASNSKVAESSHFRFKDVSGYQTVLARTLDTAELYNFELEPETAMDKAINIAELAQNQMFSALNAKFPVLDADLSLHPPRNSKFEATNPSHILIDFNALHGSSNIKPDGYAGMTAYLYLRNSKKRLTEGYAISIEPGQEISLENLSAALFTNIPASEIDNNRIYLVALLTEQINLSHPDSNSHGIPNLKTIRRGVCAGAVDISRIFNRRKGHLASGESHQFTMKLYASYMLKETEPIKIYPGMPPMLAMSLAMANNGWGELVDRIISGSNKGVAVNPRAERLEISVKELNQNSFTVGTFKAIDLVKTMAYNPLEQAYCRIYMRVIKCHGFAPAPGVEHDKYDQFVTVEVSTNSKLLKFSKGSNEPVKSKWQFPSTALEESISEAIQITGLSVTPTNDNDFLYFDVFSSGHYVGSGKYPLRSYNQISDTGMFVKKVRNIDIYAPGANTPSGSVEIDLEYVGKNYNVDTYVEMILNWKTIFEPAIQNTDKNLISTLNKLKRVPVTTLIKFFPELMTNLFKIYALAVDKHQLLSVYGSASETKFKALSDATFSVIVHVLDLVIARQEEYVYLFERFMENCGLPSIGEFLVNDLNEYFSTFEDSWNSTGRAICRIVPLILRIANVTVSDSASFVSTAAKFADLISTFLSATRPVFVPDQLVLIENLELVLESLRDFFDDMQLVKFVESWSEALGLRGLGALDEDGGNALAKKMKSKEHKIIINKLLFLNRTLQSFLVDTGSAQAREMLYCNAIYNFCKVITSDIIDIDAYRLAMGVWLTVCNTTFGPDKRWYDETGDLYLILCKIFMPLNKHFLKLMKYGKTHGWFEPKRTYTQLFPTTYPFPEYTIDSSVQAECFSELLIEFTVVLMIVLQMSAGGAYPRITRIMLNQEEPPETYSKLDEFAPPLQVQMASDYIFDSIEVLCGMVDPIFFPGPKWLSFKAYCICCIEIYCRAFQPMIKVMFGTDETKTNPDLVAFANCYFTDYFICVLKCINSKPASIEHLGGLTLKGCYSLTRGMRTNAITSLYDIWNVLGVNATEEEKMRFGLEKFGGLQRNLYTDENYVIVLEVLLSAMQQNLSCCELASKMFWSIIVGEWCKMQSLYELERVTISSLYEIFLHRLRYSPGIGEINNFIAHLKNCITLEVEDEAYQPIMQFINTMFEFLRTAAELKCIPEGSEFEDDRAFYNIKISSYLLNVDKPELLQAFINSMYETYLDKKNFTQAALSLELLADTYSWNPTSFLPECEAPSFPSQSEFKRKEALYRLIATNFNKGNKTEQAVEVFLELLAAYNQHNFNLAGLSYCHTQLAKAFIELETAGKMESTYFKISFIGYGFPLLLRECIPVQESFLMKRKHKKC</sequence>
<dbReference type="EMBL" id="BSXU01000172">
    <property type="protein sequence ID" value="GMG19656.1"/>
    <property type="molecule type" value="Genomic_DNA"/>
</dbReference>
<feature type="domain" description="DOCKER" evidence="2">
    <location>
        <begin position="1417"/>
        <end position="1580"/>
    </location>
</feature>
<gene>
    <name evidence="3" type="ORF">Amon01_000063300</name>
</gene>
<comment type="similarity">
    <text evidence="1">Belongs to the DOCK family.</text>
</comment>
<reference evidence="3" key="1">
    <citation type="submission" date="2023-04" db="EMBL/GenBank/DDBJ databases">
        <title>Ambrosiozyma monospora NBRC 1965.</title>
        <authorList>
            <person name="Ichikawa N."/>
            <person name="Sato H."/>
            <person name="Tonouchi N."/>
        </authorList>
    </citation>
    <scope>NUCLEOTIDE SEQUENCE</scope>
    <source>
        <strain evidence="3">NBRC 1965</strain>
    </source>
</reference>
<accession>A0A9W6YT06</accession>
<dbReference type="Pfam" id="PF25338">
    <property type="entry name" value="C2_DCK_4th"/>
    <property type="match status" value="1"/>
</dbReference>
<evidence type="ECO:0000256" key="1">
    <source>
        <dbReference type="PROSITE-ProRule" id="PRU00984"/>
    </source>
</evidence>
<proteinExistence type="inferred from homology"/>
<evidence type="ECO:0000259" key="2">
    <source>
        <dbReference type="PROSITE" id="PS51651"/>
    </source>
</evidence>
<evidence type="ECO:0000313" key="3">
    <source>
        <dbReference type="EMBL" id="GMG19656.1"/>
    </source>
</evidence>
<organism evidence="3 4">
    <name type="scientific">Ambrosiozyma monospora</name>
    <name type="common">Yeast</name>
    <name type="synonym">Endomycopsis monosporus</name>
    <dbReference type="NCBI Taxonomy" id="43982"/>
    <lineage>
        <taxon>Eukaryota</taxon>
        <taxon>Fungi</taxon>
        <taxon>Dikarya</taxon>
        <taxon>Ascomycota</taxon>
        <taxon>Saccharomycotina</taxon>
        <taxon>Pichiomycetes</taxon>
        <taxon>Pichiales</taxon>
        <taxon>Pichiaceae</taxon>
        <taxon>Ambrosiozyma</taxon>
    </lineage>
</organism>
<comment type="caution">
    <text evidence="3">The sequence shown here is derived from an EMBL/GenBank/DDBJ whole genome shotgun (WGS) entry which is preliminary data.</text>
</comment>
<name>A0A9W6YT06_AMBMO</name>
<dbReference type="InterPro" id="IPR032376">
    <property type="entry name" value="DOCK_N"/>
</dbReference>
<protein>
    <submittedName>
        <fullName evidence="3">Unnamed protein product</fullName>
    </submittedName>
</protein>
<dbReference type="InterPro" id="IPR043161">
    <property type="entry name" value="DOCK_C_lobe_A"/>
</dbReference>
<keyword evidence="4" id="KW-1185">Reference proteome</keyword>
<dbReference type="InterPro" id="IPR057500">
    <property type="entry name" value="C2_DCK1_4th"/>
</dbReference>
<dbReference type="PROSITE" id="PS51651">
    <property type="entry name" value="DOCKER"/>
    <property type="match status" value="1"/>
</dbReference>
<dbReference type="GO" id="GO:0005085">
    <property type="term" value="F:guanyl-nucleotide exchange factor activity"/>
    <property type="evidence" value="ECO:0007669"/>
    <property type="project" value="InterPro"/>
</dbReference>
<dbReference type="GO" id="GO:0031267">
    <property type="term" value="F:small GTPase binding"/>
    <property type="evidence" value="ECO:0007669"/>
    <property type="project" value="TreeGrafter"/>
</dbReference>
<dbReference type="Proteomes" id="UP001165063">
    <property type="component" value="Unassembled WGS sequence"/>
</dbReference>
<dbReference type="InterPro" id="IPR027357">
    <property type="entry name" value="DOCKER_dom"/>
</dbReference>
<dbReference type="GO" id="GO:0005886">
    <property type="term" value="C:plasma membrane"/>
    <property type="evidence" value="ECO:0007669"/>
    <property type="project" value="TreeGrafter"/>
</dbReference>
<dbReference type="GO" id="GO:0007264">
    <property type="term" value="P:small GTPase-mediated signal transduction"/>
    <property type="evidence" value="ECO:0007669"/>
    <property type="project" value="InterPro"/>
</dbReference>
<dbReference type="InterPro" id="IPR026791">
    <property type="entry name" value="DOCK"/>
</dbReference>
<dbReference type="PANTHER" id="PTHR45653:SF10">
    <property type="entry name" value="MYOBLAST CITY, ISOFORM B"/>
    <property type="match status" value="1"/>
</dbReference>
<evidence type="ECO:0000313" key="4">
    <source>
        <dbReference type="Proteomes" id="UP001165063"/>
    </source>
</evidence>
<dbReference type="OrthoDB" id="18896at2759"/>
<dbReference type="Gene3D" id="1.25.40.410">
    <property type="match status" value="1"/>
</dbReference>